<dbReference type="Gene3D" id="3.30.200.20">
    <property type="entry name" value="Phosphorylase Kinase, domain 1"/>
    <property type="match status" value="1"/>
</dbReference>
<evidence type="ECO:0000256" key="3">
    <source>
        <dbReference type="ARBA" id="ARBA00022741"/>
    </source>
</evidence>
<dbReference type="PROSITE" id="PS00107">
    <property type="entry name" value="PROTEIN_KINASE_ATP"/>
    <property type="match status" value="1"/>
</dbReference>
<dbReference type="SUPFAM" id="SSF56112">
    <property type="entry name" value="Protein kinase-like (PK-like)"/>
    <property type="match status" value="1"/>
</dbReference>
<evidence type="ECO:0000256" key="1">
    <source>
        <dbReference type="ARBA" id="ARBA00022527"/>
    </source>
</evidence>
<dbReference type="PROSITE" id="PS50222">
    <property type="entry name" value="EF_HAND_2"/>
    <property type="match status" value="1"/>
</dbReference>
<dbReference type="VEuPathDB" id="TriTrypDB:TRSC58_04600"/>
<reference evidence="10 11" key="1">
    <citation type="submission" date="2013-07" db="EMBL/GenBank/DDBJ databases">
        <authorList>
            <person name="Stoco P.H."/>
            <person name="Wagner G."/>
            <person name="Gerber A."/>
            <person name="Zaha A."/>
            <person name="Thompson C."/>
            <person name="Bartholomeu D.C."/>
            <person name="Luckemeyer D.D."/>
            <person name="Bahia D."/>
            <person name="Loreto E."/>
            <person name="Prestes E.B."/>
            <person name="Lima F.M."/>
            <person name="Rodrigues-Luiz G."/>
            <person name="Vallejo G.A."/>
            <person name="Filho J.F."/>
            <person name="Monteiro K.M."/>
            <person name="Tyler K.M."/>
            <person name="de Almeida L.G."/>
            <person name="Ortiz M.F."/>
            <person name="Siervo M.A."/>
            <person name="de Moraes M.H."/>
            <person name="Cunha O.L."/>
            <person name="Mendonca-Neto R."/>
            <person name="Silva R."/>
            <person name="Teixeira S.M."/>
            <person name="Murta S.M."/>
            <person name="Sincero T.C."/>
            <person name="Mendes T.A."/>
            <person name="Urmenyi T.P."/>
            <person name="Silva V.G."/>
            <person name="da Rocha W.D."/>
            <person name="Andersson B."/>
            <person name="Romanha A.J."/>
            <person name="Steindel M."/>
            <person name="de Vasconcelos A.T."/>
            <person name="Grisard E.C."/>
        </authorList>
    </citation>
    <scope>NUCLEOTIDE SEQUENCE [LARGE SCALE GENOMIC DNA]</scope>
    <source>
        <strain evidence="10 11">SC58</strain>
    </source>
</reference>
<evidence type="ECO:0000256" key="5">
    <source>
        <dbReference type="ARBA" id="ARBA00022840"/>
    </source>
</evidence>
<dbReference type="InterPro" id="IPR008271">
    <property type="entry name" value="Ser/Thr_kinase_AS"/>
</dbReference>
<feature type="region of interest" description="Disordered" evidence="7">
    <location>
        <begin position="611"/>
        <end position="642"/>
    </location>
</feature>
<dbReference type="GO" id="GO:0005524">
    <property type="term" value="F:ATP binding"/>
    <property type="evidence" value="ECO:0007669"/>
    <property type="project" value="UniProtKB-UniRule"/>
</dbReference>
<dbReference type="AlphaFoldDB" id="A0A061J342"/>
<keyword evidence="2" id="KW-0808">Transferase</keyword>
<dbReference type="InterPro" id="IPR011009">
    <property type="entry name" value="Kinase-like_dom_sf"/>
</dbReference>
<protein>
    <submittedName>
        <fullName evidence="10">Protein kinase</fullName>
    </submittedName>
</protein>
<dbReference type="PROSITE" id="PS00108">
    <property type="entry name" value="PROTEIN_KINASE_ST"/>
    <property type="match status" value="1"/>
</dbReference>
<feature type="compositionally biased region" description="Low complexity" evidence="7">
    <location>
        <begin position="617"/>
        <end position="628"/>
    </location>
</feature>
<keyword evidence="3 6" id="KW-0547">Nucleotide-binding</keyword>
<dbReference type="InterPro" id="IPR017441">
    <property type="entry name" value="Protein_kinase_ATP_BS"/>
</dbReference>
<dbReference type="InterPro" id="IPR002048">
    <property type="entry name" value="EF_hand_dom"/>
</dbReference>
<evidence type="ECO:0000313" key="11">
    <source>
        <dbReference type="Proteomes" id="UP000031737"/>
    </source>
</evidence>
<dbReference type="OrthoDB" id="40902at2759"/>
<evidence type="ECO:0000256" key="7">
    <source>
        <dbReference type="SAM" id="MobiDB-lite"/>
    </source>
</evidence>
<dbReference type="InterPro" id="IPR011992">
    <property type="entry name" value="EF-hand-dom_pair"/>
</dbReference>
<feature type="binding site" evidence="6">
    <location>
        <position position="52"/>
    </location>
    <ligand>
        <name>ATP</name>
        <dbReference type="ChEBI" id="CHEBI:30616"/>
    </ligand>
</feature>
<keyword evidence="1" id="KW-0723">Serine/threonine-protein kinase</keyword>
<dbReference type="PANTHER" id="PTHR43895">
    <property type="entry name" value="CALCIUM/CALMODULIN-DEPENDENT PROTEIN KINASE KINASE-RELATED"/>
    <property type="match status" value="1"/>
</dbReference>
<feature type="domain" description="Protein kinase" evidence="8">
    <location>
        <begin position="23"/>
        <end position="291"/>
    </location>
</feature>
<dbReference type="PROSITE" id="PS50011">
    <property type="entry name" value="PROTEIN_KINASE_DOM"/>
    <property type="match status" value="1"/>
</dbReference>
<dbReference type="SMART" id="SM00220">
    <property type="entry name" value="S_TKc"/>
    <property type="match status" value="1"/>
</dbReference>
<feature type="compositionally biased region" description="Polar residues" evidence="7">
    <location>
        <begin position="632"/>
        <end position="642"/>
    </location>
</feature>
<dbReference type="FunFam" id="1.10.510.10:FF:000571">
    <property type="entry name" value="Maternal embryonic leucine zipper kinase"/>
    <property type="match status" value="1"/>
</dbReference>
<evidence type="ECO:0000259" key="8">
    <source>
        <dbReference type="PROSITE" id="PS50011"/>
    </source>
</evidence>
<dbReference type="GO" id="GO:0007165">
    <property type="term" value="P:signal transduction"/>
    <property type="evidence" value="ECO:0007669"/>
    <property type="project" value="TreeGrafter"/>
</dbReference>
<evidence type="ECO:0000313" key="10">
    <source>
        <dbReference type="EMBL" id="ESL07707.1"/>
    </source>
</evidence>
<feature type="domain" description="EF-hand" evidence="9">
    <location>
        <begin position="324"/>
        <end position="359"/>
    </location>
</feature>
<keyword evidence="11" id="KW-1185">Reference proteome</keyword>
<dbReference type="EMBL" id="AUPL01004600">
    <property type="protein sequence ID" value="ESL07707.1"/>
    <property type="molecule type" value="Genomic_DNA"/>
</dbReference>
<dbReference type="SUPFAM" id="SSF47473">
    <property type="entry name" value="EF-hand"/>
    <property type="match status" value="1"/>
</dbReference>
<sequence>MPITNKFTGSSLLEDEAVVLKDYVVGQRLGEGSFGSVYHVTYVPSGEKFALKILQNDCFFGCEARIIQEATVMQSLEHPYVVKLYKFLQSTSSFYFVLELAEGGELFDLIISETYFLEENARRYFQQLISAIDYCHGKGVAHGDLKAENLLLGKNKNLLVCDFGFSSRPELEELDDDDTGEQAVNLRPIGTLHYNSPESISDPESPAAQDPFLQDLWSAGVILFFMLTGRLPFDGRSDEETLRLIQGGTLSFQEEEERRLTPSARSILLAMLGREPTDRPTLQQIIEDEWFGESFDAALFPHRKFLKRSVAFLDFSKQHRVTREEENALRAAFDKIAIDGYENITRDEIRDMLATLHGSQVDAEDVSELMQLLTGNAKSKFVTFGQFRDAWVKKDLGKQTFRAQNDFQLLKIMAAQTVDAEKKEVRQLRSAFDSVDVLHTGAITVEQCGRLFERRNISASAEDIQSLIRFFDEPNYSGGRGITFDKFVKGVMKREVLVRHPMGKKLADATNLSEMRQLHNENECVNHGFFVAGEQDAIAEKLRSCQERLMPTLIDDVASKTETVHSFRYRGSAAMETGITMEFAMRSLPASAVEAGVMLGMGPSIGASALGTSLTRGSGPPSLSKSLPRNSLLGTPNGTHKTNGLSTQVMDASTQAAVLQTRRKFLRDPSGSKLMVGVCDVDVILASASPGYTLVRLRRIQGLTNDFHEAVAYISNLLKAEREQAMNDILPCGESELV</sequence>
<dbReference type="Gene3D" id="1.10.238.10">
    <property type="entry name" value="EF-hand"/>
    <property type="match status" value="2"/>
</dbReference>
<dbReference type="Proteomes" id="UP000031737">
    <property type="component" value="Unassembled WGS sequence"/>
</dbReference>
<evidence type="ECO:0000256" key="2">
    <source>
        <dbReference type="ARBA" id="ARBA00022679"/>
    </source>
</evidence>
<evidence type="ECO:0000256" key="6">
    <source>
        <dbReference type="PROSITE-ProRule" id="PRU10141"/>
    </source>
</evidence>
<evidence type="ECO:0000256" key="4">
    <source>
        <dbReference type="ARBA" id="ARBA00022777"/>
    </source>
</evidence>
<keyword evidence="4 10" id="KW-0418">Kinase</keyword>
<accession>A0A061J342</accession>
<dbReference type="Pfam" id="PF00069">
    <property type="entry name" value="Pkinase"/>
    <property type="match status" value="1"/>
</dbReference>
<keyword evidence="5 6" id="KW-0067">ATP-binding</keyword>
<evidence type="ECO:0000259" key="9">
    <source>
        <dbReference type="PROSITE" id="PS50222"/>
    </source>
</evidence>
<name>A0A061J342_TRYRA</name>
<dbReference type="GO" id="GO:0004674">
    <property type="term" value="F:protein serine/threonine kinase activity"/>
    <property type="evidence" value="ECO:0007669"/>
    <property type="project" value="UniProtKB-KW"/>
</dbReference>
<dbReference type="GO" id="GO:0005509">
    <property type="term" value="F:calcium ion binding"/>
    <property type="evidence" value="ECO:0007669"/>
    <property type="project" value="InterPro"/>
</dbReference>
<organism evidence="10 11">
    <name type="scientific">Trypanosoma rangeli SC58</name>
    <dbReference type="NCBI Taxonomy" id="429131"/>
    <lineage>
        <taxon>Eukaryota</taxon>
        <taxon>Discoba</taxon>
        <taxon>Euglenozoa</taxon>
        <taxon>Kinetoplastea</taxon>
        <taxon>Metakinetoplastina</taxon>
        <taxon>Trypanosomatida</taxon>
        <taxon>Trypanosomatidae</taxon>
        <taxon>Trypanosoma</taxon>
        <taxon>Herpetosoma</taxon>
    </lineage>
</organism>
<dbReference type="PANTHER" id="PTHR43895:SF92">
    <property type="entry name" value="PROTEIN KINASE DOMAIN-CONTAINING PROTEIN"/>
    <property type="match status" value="1"/>
</dbReference>
<comment type="caution">
    <text evidence="10">The sequence shown here is derived from an EMBL/GenBank/DDBJ whole genome shotgun (WGS) entry which is preliminary data.</text>
</comment>
<proteinExistence type="predicted"/>
<dbReference type="Gene3D" id="1.10.510.10">
    <property type="entry name" value="Transferase(Phosphotransferase) domain 1"/>
    <property type="match status" value="1"/>
</dbReference>
<gene>
    <name evidence="10" type="ORF">TRSC58_04600</name>
</gene>
<dbReference type="InterPro" id="IPR000719">
    <property type="entry name" value="Prot_kinase_dom"/>
</dbReference>